<dbReference type="Proteomes" id="UP000287352">
    <property type="component" value="Unassembled WGS sequence"/>
</dbReference>
<name>A0A402A945_9CHLR</name>
<dbReference type="OrthoDB" id="8481162at2"/>
<dbReference type="EMBL" id="BIFR01000002">
    <property type="protein sequence ID" value="GCE15649.1"/>
    <property type="molecule type" value="Genomic_DNA"/>
</dbReference>
<evidence type="ECO:0000313" key="2">
    <source>
        <dbReference type="Proteomes" id="UP000287352"/>
    </source>
</evidence>
<proteinExistence type="predicted"/>
<evidence type="ECO:0008006" key="3">
    <source>
        <dbReference type="Google" id="ProtNLM"/>
    </source>
</evidence>
<gene>
    <name evidence="1" type="ORF">KTT_55080</name>
</gene>
<sequence>MTEKISIGSPSQAVSPRSDLKQLEKLVGTWELSGETSGRITYEWLEGSFFLLQHVDMEHTGNYIKGLEVIGHLRPFGEEPGPDITSRFYSSTGDTLDYVYELVNNSLIIWGGEKGSPAYFKGRFSEDGNACTGAWVFPGGGGYRTTMTRVVR</sequence>
<keyword evidence="2" id="KW-1185">Reference proteome</keyword>
<dbReference type="AlphaFoldDB" id="A0A402A945"/>
<organism evidence="1 2">
    <name type="scientific">Tengunoibacter tsumagoiensis</name>
    <dbReference type="NCBI Taxonomy" id="2014871"/>
    <lineage>
        <taxon>Bacteria</taxon>
        <taxon>Bacillati</taxon>
        <taxon>Chloroflexota</taxon>
        <taxon>Ktedonobacteria</taxon>
        <taxon>Ktedonobacterales</taxon>
        <taxon>Dictyobacteraceae</taxon>
        <taxon>Tengunoibacter</taxon>
    </lineage>
</organism>
<comment type="caution">
    <text evidence="1">The sequence shown here is derived from an EMBL/GenBank/DDBJ whole genome shotgun (WGS) entry which is preliminary data.</text>
</comment>
<protein>
    <recommendedName>
        <fullName evidence="3">DUF1579 domain-containing protein</fullName>
    </recommendedName>
</protein>
<reference evidence="2" key="1">
    <citation type="submission" date="2018-12" db="EMBL/GenBank/DDBJ databases">
        <title>Tengunoibacter tsumagoiensis gen. nov., sp. nov., Dictyobacter kobayashii sp. nov., D. alpinus sp. nov., and D. joshuensis sp. nov. and description of Dictyobacteraceae fam. nov. within the order Ktedonobacterales isolated from Tengu-no-mugimeshi.</title>
        <authorList>
            <person name="Wang C.M."/>
            <person name="Zheng Y."/>
            <person name="Sakai Y."/>
            <person name="Toyoda A."/>
            <person name="Minakuchi Y."/>
            <person name="Abe K."/>
            <person name="Yokota A."/>
            <person name="Yabe S."/>
        </authorList>
    </citation>
    <scope>NUCLEOTIDE SEQUENCE [LARGE SCALE GENOMIC DNA]</scope>
    <source>
        <strain evidence="2">Uno3</strain>
    </source>
</reference>
<accession>A0A402A945</accession>
<evidence type="ECO:0000313" key="1">
    <source>
        <dbReference type="EMBL" id="GCE15649.1"/>
    </source>
</evidence>
<dbReference type="RefSeq" id="WP_126583076.1">
    <property type="nucleotide sequence ID" value="NZ_BIFR01000002.1"/>
</dbReference>